<evidence type="ECO:0000313" key="5">
    <source>
        <dbReference type="EMBL" id="OIR21762.1"/>
    </source>
</evidence>
<dbReference type="SUPFAM" id="SSF53613">
    <property type="entry name" value="Ribokinase-like"/>
    <property type="match status" value="1"/>
</dbReference>
<feature type="domain" description="Carbohydrate kinase PfkB" evidence="4">
    <location>
        <begin position="37"/>
        <end position="207"/>
    </location>
</feature>
<protein>
    <recommendedName>
        <fullName evidence="4">Carbohydrate kinase PfkB domain-containing protein</fullName>
    </recommendedName>
</protein>
<evidence type="ECO:0000313" key="6">
    <source>
        <dbReference type="Proteomes" id="UP000183615"/>
    </source>
</evidence>
<dbReference type="PANTHER" id="PTHR10584:SF166">
    <property type="entry name" value="RIBOKINASE"/>
    <property type="match status" value="1"/>
</dbReference>
<dbReference type="PANTHER" id="PTHR10584">
    <property type="entry name" value="SUGAR KINASE"/>
    <property type="match status" value="1"/>
</dbReference>
<evidence type="ECO:0000256" key="2">
    <source>
        <dbReference type="ARBA" id="ARBA00022679"/>
    </source>
</evidence>
<proteinExistence type="inferred from homology"/>
<name>A0A1J5TLB7_9ARCH</name>
<keyword evidence="2" id="KW-0808">Transferase</keyword>
<organism evidence="5 6">
    <name type="scientific">Marine Group III euryarchaeote CG-Epi2</name>
    <dbReference type="NCBI Taxonomy" id="1888996"/>
    <lineage>
        <taxon>Archaea</taxon>
        <taxon>Methanobacteriati</taxon>
        <taxon>Thermoplasmatota</taxon>
        <taxon>Thermoplasmata</taxon>
        <taxon>Candidatus Thermoprofundales</taxon>
    </lineage>
</organism>
<dbReference type="Proteomes" id="UP000183615">
    <property type="component" value="Unassembled WGS sequence"/>
</dbReference>
<dbReference type="AlphaFoldDB" id="A0A1J5TLB7"/>
<evidence type="ECO:0000259" key="4">
    <source>
        <dbReference type="Pfam" id="PF00294"/>
    </source>
</evidence>
<dbReference type="GO" id="GO:0005829">
    <property type="term" value="C:cytosol"/>
    <property type="evidence" value="ECO:0007669"/>
    <property type="project" value="TreeGrafter"/>
</dbReference>
<dbReference type="Gene3D" id="3.40.1190.20">
    <property type="match status" value="1"/>
</dbReference>
<dbReference type="Pfam" id="PF00294">
    <property type="entry name" value="PfkB"/>
    <property type="match status" value="1"/>
</dbReference>
<keyword evidence="3" id="KW-0418">Kinase</keyword>
<sequence>MTSKLLVAGVLALDDLKTPHKSEKGIVGGAGIYSSISSSIFTDTALVAAIGNDFPKKIMDKIENHKINIQSVKTLDYPTFHWSGEYTGDMSQAVTHETDFQINDHYDWEISTEQKKSKLVLLCNNDPNIQSKIIKQIDSKLIAMDTMNLWIDIAKEKLEEVVKQVNLLFINDAEAQLYSGENNLDEAGKKLLSKGPKYVIIKRGEHG</sequence>
<evidence type="ECO:0000256" key="1">
    <source>
        <dbReference type="ARBA" id="ARBA00010688"/>
    </source>
</evidence>
<dbReference type="GO" id="GO:0016301">
    <property type="term" value="F:kinase activity"/>
    <property type="evidence" value="ECO:0007669"/>
    <property type="project" value="UniProtKB-KW"/>
</dbReference>
<evidence type="ECO:0000256" key="3">
    <source>
        <dbReference type="ARBA" id="ARBA00022777"/>
    </source>
</evidence>
<dbReference type="InterPro" id="IPR029056">
    <property type="entry name" value="Ribokinase-like"/>
</dbReference>
<comment type="caution">
    <text evidence="5">The sequence shown here is derived from an EMBL/GenBank/DDBJ whole genome shotgun (WGS) entry which is preliminary data.</text>
</comment>
<dbReference type="InterPro" id="IPR011611">
    <property type="entry name" value="PfkB_dom"/>
</dbReference>
<accession>A0A1J5TLB7</accession>
<comment type="similarity">
    <text evidence="1">Belongs to the carbohydrate kinase PfkB family.</text>
</comment>
<feature type="non-terminal residue" evidence="5">
    <location>
        <position position="207"/>
    </location>
</feature>
<dbReference type="EMBL" id="MIYZ01000036">
    <property type="protein sequence ID" value="OIR21762.1"/>
    <property type="molecule type" value="Genomic_DNA"/>
</dbReference>
<reference evidence="5 6" key="1">
    <citation type="submission" date="2016-08" db="EMBL/GenBank/DDBJ databases">
        <title>New Insights into Marine Group III Euryarchaeota, from dark to light.</title>
        <authorList>
            <person name="Haro-Moreno J.M."/>
            <person name="Rodriguez-Valera F."/>
            <person name="Lopez-Garcia P."/>
            <person name="Moreira D."/>
            <person name="Martin-Cuadrado A.B."/>
        </authorList>
    </citation>
    <scope>NUCLEOTIDE SEQUENCE [LARGE SCALE GENOMIC DNA]</scope>
    <source>
        <strain evidence="5">CG-Epi2</strain>
    </source>
</reference>
<gene>
    <name evidence="5" type="ORF">BET99_05795</name>
</gene>